<sequence length="342" mass="37115">MVQKTTKLGGTASDVVVSRVAHGLMLMTWKPTPVPDEQCFEAIKAGVDALPAGTKMLLNSAEFYGPTRGTTNLELLARFYEKYPDYADKTFVVVKGGFNAATFGPDSSPEFLRSSADNCQRALGPRKKVDVYEPARVDKRFSIEDTMKVLVELKNEGKFDHIGLSECSAETLRRANAIHPVTTVEIEVSAFSYEEETAKVIAAATELGSTILAYSPLGRGLLTGTVASVSEFPEGDMRHRFSRYKDENMKHNLMIVDELKTFAATKGITVGQLCIAWVAAQSPVVVPIPGSSKASRTLENLEAGDVELSAADVQKVTDIIAKHGVKGDRGDGRSADELHQWG</sequence>
<dbReference type="InterPro" id="IPR036812">
    <property type="entry name" value="NAD(P)_OxRdtase_dom_sf"/>
</dbReference>
<name>A0ABQ0LD96_MYCCL</name>
<feature type="domain" description="NADP-dependent oxidoreductase" evidence="2">
    <location>
        <begin position="21"/>
        <end position="320"/>
    </location>
</feature>
<accession>A0ABQ0LD96</accession>
<evidence type="ECO:0000256" key="1">
    <source>
        <dbReference type="ARBA" id="ARBA00023002"/>
    </source>
</evidence>
<evidence type="ECO:0000313" key="4">
    <source>
        <dbReference type="Proteomes" id="UP000815677"/>
    </source>
</evidence>
<reference evidence="3" key="1">
    <citation type="submission" date="2014-09" db="EMBL/GenBank/DDBJ databases">
        <title>Genome sequence of the luminous mushroom Mycena chlorophos for searching fungal bioluminescence genes.</title>
        <authorList>
            <person name="Tanaka Y."/>
            <person name="Kasuga D."/>
            <person name="Oba Y."/>
            <person name="Hase S."/>
            <person name="Sato K."/>
            <person name="Oba Y."/>
            <person name="Sakakibara Y."/>
        </authorList>
    </citation>
    <scope>NUCLEOTIDE SEQUENCE</scope>
</reference>
<evidence type="ECO:0000259" key="2">
    <source>
        <dbReference type="Pfam" id="PF00248"/>
    </source>
</evidence>
<dbReference type="PANTHER" id="PTHR43625:SF78">
    <property type="entry name" value="PYRIDOXAL REDUCTASE-RELATED"/>
    <property type="match status" value="1"/>
</dbReference>
<organism evidence="3 4">
    <name type="scientific">Mycena chlorophos</name>
    <name type="common">Agaric fungus</name>
    <name type="synonym">Agaricus chlorophos</name>
    <dbReference type="NCBI Taxonomy" id="658473"/>
    <lineage>
        <taxon>Eukaryota</taxon>
        <taxon>Fungi</taxon>
        <taxon>Dikarya</taxon>
        <taxon>Basidiomycota</taxon>
        <taxon>Agaricomycotina</taxon>
        <taxon>Agaricomycetes</taxon>
        <taxon>Agaricomycetidae</taxon>
        <taxon>Agaricales</taxon>
        <taxon>Marasmiineae</taxon>
        <taxon>Mycenaceae</taxon>
        <taxon>Mycena</taxon>
    </lineage>
</organism>
<dbReference type="InterPro" id="IPR023210">
    <property type="entry name" value="NADP_OxRdtase_dom"/>
</dbReference>
<dbReference type="SUPFAM" id="SSF51430">
    <property type="entry name" value="NAD(P)-linked oxidoreductase"/>
    <property type="match status" value="1"/>
</dbReference>
<dbReference type="Gene3D" id="3.20.20.100">
    <property type="entry name" value="NADP-dependent oxidoreductase domain"/>
    <property type="match status" value="1"/>
</dbReference>
<protein>
    <recommendedName>
        <fullName evidence="2">NADP-dependent oxidoreductase domain-containing protein</fullName>
    </recommendedName>
</protein>
<dbReference type="EMBL" id="DF845271">
    <property type="protein sequence ID" value="GAT49073.1"/>
    <property type="molecule type" value="Genomic_DNA"/>
</dbReference>
<dbReference type="Proteomes" id="UP000815677">
    <property type="component" value="Unassembled WGS sequence"/>
</dbReference>
<dbReference type="CDD" id="cd19077">
    <property type="entry name" value="AKR_AKR8A1-2"/>
    <property type="match status" value="1"/>
</dbReference>
<dbReference type="PANTHER" id="PTHR43625">
    <property type="entry name" value="AFLATOXIN B1 ALDEHYDE REDUCTASE"/>
    <property type="match status" value="1"/>
</dbReference>
<keyword evidence="4" id="KW-1185">Reference proteome</keyword>
<keyword evidence="1" id="KW-0560">Oxidoreductase</keyword>
<dbReference type="InterPro" id="IPR050791">
    <property type="entry name" value="Aldo-Keto_reductase"/>
</dbReference>
<proteinExistence type="predicted"/>
<gene>
    <name evidence="3" type="ORF">MCHLO_06434</name>
</gene>
<evidence type="ECO:0000313" key="3">
    <source>
        <dbReference type="EMBL" id="GAT49073.1"/>
    </source>
</evidence>
<dbReference type="Pfam" id="PF00248">
    <property type="entry name" value="Aldo_ket_red"/>
    <property type="match status" value="1"/>
</dbReference>